<dbReference type="EMBL" id="CADCTQ010000438">
    <property type="protein sequence ID" value="CAA9299277.1"/>
    <property type="molecule type" value="Genomic_DNA"/>
</dbReference>
<dbReference type="PROSITE" id="PS51257">
    <property type="entry name" value="PROKAR_LIPOPROTEIN"/>
    <property type="match status" value="1"/>
</dbReference>
<dbReference type="AlphaFoldDB" id="A0A6J4K925"/>
<evidence type="ECO:0000256" key="1">
    <source>
        <dbReference type="SAM" id="SignalP"/>
    </source>
</evidence>
<keyword evidence="1" id="KW-0732">Signal</keyword>
<feature type="chain" id="PRO_5026942212" evidence="1">
    <location>
        <begin position="27"/>
        <end position="262"/>
    </location>
</feature>
<accession>A0A6J4K925</accession>
<evidence type="ECO:0000313" key="2">
    <source>
        <dbReference type="EMBL" id="CAA9299277.1"/>
    </source>
</evidence>
<name>A0A6J4K925_9SPHI</name>
<proteinExistence type="predicted"/>
<reference evidence="2" key="1">
    <citation type="submission" date="2020-02" db="EMBL/GenBank/DDBJ databases">
        <authorList>
            <person name="Meier V. D."/>
        </authorList>
    </citation>
    <scope>NUCLEOTIDE SEQUENCE</scope>
    <source>
        <strain evidence="2">AVDCRST_MAG56</strain>
    </source>
</reference>
<protein>
    <submittedName>
        <fullName evidence="2">Uncharacterized protein</fullName>
    </submittedName>
</protein>
<organism evidence="2">
    <name type="scientific">uncultured Cytophagales bacterium</name>
    <dbReference type="NCBI Taxonomy" id="158755"/>
    <lineage>
        <taxon>Bacteria</taxon>
        <taxon>Pseudomonadati</taxon>
        <taxon>Bacteroidota</taxon>
        <taxon>Sphingobacteriia</taxon>
        <taxon>Sphingobacteriales</taxon>
        <taxon>environmental samples</taxon>
    </lineage>
</organism>
<feature type="signal peptide" evidence="1">
    <location>
        <begin position="1"/>
        <end position="26"/>
    </location>
</feature>
<sequence>MKTLKIFTYASLLSGLGLLFGLSACQGEKEAVTQPKVEVNTAKVTSLVTEIDRKGVTPREAEDFLARFKSMNADELDLFNRLDGEKAKTVYKDQPAALGEIDRVLAYRKNALQASLKMFAKPYNQLSPDQMDVVFTTLKASENAARTAACPKWFSNTAFTTAYNDGLINETWGQVEPNNQGDCDCWIRYPNYIYGDPSIFRHVQPYDLRATTLLNYHGNLLLAHIQVANPGIRSIIFGRDRGQIVYFFPCYEASGGLRLTFR</sequence>
<gene>
    <name evidence="2" type="ORF">AVDCRST_MAG56-5371</name>
</gene>